<comment type="caution">
    <text evidence="3">The sequence shown here is derived from an EMBL/GenBank/DDBJ whole genome shotgun (WGS) entry which is preliminary data.</text>
</comment>
<sequence length="274" mass="28632">MSTPTATSSPTPAASAGSNNPNNGPPSIGNSASLYLYTFLATLVLLLGVSAAIVIRSLVLRRRHRRMIEEAIRNGTYVSPSVLAHSRGRVDLAKKPKLWEATVLRELNSKGEWSDVFPVSASISSKTGTIPLPVTTSNSSSDTSSDSTTDNAVSTTTTTSRLRAIPRGALGAWRFISPTSRRSASPSSTSNSSSSAETKPRQPHQALPSAETTTPTHFDVAVLIAMPGAANRAKEGGEDEDLPHVEVGVAEIVVPPGTPLIQGVQEGPSGAEQV</sequence>
<evidence type="ECO:0000313" key="3">
    <source>
        <dbReference type="EMBL" id="KAF9067990.1"/>
    </source>
</evidence>
<dbReference type="AlphaFoldDB" id="A0A9P5PTU4"/>
<evidence type="ECO:0000256" key="2">
    <source>
        <dbReference type="SAM" id="Phobius"/>
    </source>
</evidence>
<protein>
    <submittedName>
        <fullName evidence="3">Uncharacterized protein</fullName>
    </submittedName>
</protein>
<proteinExistence type="predicted"/>
<dbReference type="EMBL" id="JADNRY010000066">
    <property type="protein sequence ID" value="KAF9067990.1"/>
    <property type="molecule type" value="Genomic_DNA"/>
</dbReference>
<dbReference type="Proteomes" id="UP000772434">
    <property type="component" value="Unassembled WGS sequence"/>
</dbReference>
<feature type="region of interest" description="Disordered" evidence="1">
    <location>
        <begin position="1"/>
        <end position="24"/>
    </location>
</feature>
<dbReference type="OrthoDB" id="2683906at2759"/>
<keyword evidence="2" id="KW-1133">Transmembrane helix</keyword>
<keyword evidence="2" id="KW-0812">Transmembrane</keyword>
<gene>
    <name evidence="3" type="ORF">BDP27DRAFT_1364518</name>
</gene>
<feature type="region of interest" description="Disordered" evidence="1">
    <location>
        <begin position="128"/>
        <end position="163"/>
    </location>
</feature>
<reference evidence="3" key="1">
    <citation type="submission" date="2020-11" db="EMBL/GenBank/DDBJ databases">
        <authorList>
            <consortium name="DOE Joint Genome Institute"/>
            <person name="Ahrendt S."/>
            <person name="Riley R."/>
            <person name="Andreopoulos W."/>
            <person name="Labutti K."/>
            <person name="Pangilinan J."/>
            <person name="Ruiz-Duenas F.J."/>
            <person name="Barrasa J.M."/>
            <person name="Sanchez-Garcia M."/>
            <person name="Camarero S."/>
            <person name="Miyauchi S."/>
            <person name="Serrano A."/>
            <person name="Linde D."/>
            <person name="Babiker R."/>
            <person name="Drula E."/>
            <person name="Ayuso-Fernandez I."/>
            <person name="Pacheco R."/>
            <person name="Padilla G."/>
            <person name="Ferreira P."/>
            <person name="Barriuso J."/>
            <person name="Kellner H."/>
            <person name="Castanera R."/>
            <person name="Alfaro M."/>
            <person name="Ramirez L."/>
            <person name="Pisabarro A.G."/>
            <person name="Kuo A."/>
            <person name="Tritt A."/>
            <person name="Lipzen A."/>
            <person name="He G."/>
            <person name="Yan M."/>
            <person name="Ng V."/>
            <person name="Cullen D."/>
            <person name="Martin F."/>
            <person name="Rosso M.-N."/>
            <person name="Henrissat B."/>
            <person name="Hibbett D."/>
            <person name="Martinez A.T."/>
            <person name="Grigoriev I.V."/>
        </authorList>
    </citation>
    <scope>NUCLEOTIDE SEQUENCE</scope>
    <source>
        <strain evidence="3">AH 40177</strain>
    </source>
</reference>
<organism evidence="3 4">
    <name type="scientific">Rhodocollybia butyracea</name>
    <dbReference type="NCBI Taxonomy" id="206335"/>
    <lineage>
        <taxon>Eukaryota</taxon>
        <taxon>Fungi</taxon>
        <taxon>Dikarya</taxon>
        <taxon>Basidiomycota</taxon>
        <taxon>Agaricomycotina</taxon>
        <taxon>Agaricomycetes</taxon>
        <taxon>Agaricomycetidae</taxon>
        <taxon>Agaricales</taxon>
        <taxon>Marasmiineae</taxon>
        <taxon>Omphalotaceae</taxon>
        <taxon>Rhodocollybia</taxon>
    </lineage>
</organism>
<evidence type="ECO:0000256" key="1">
    <source>
        <dbReference type="SAM" id="MobiDB-lite"/>
    </source>
</evidence>
<evidence type="ECO:0000313" key="4">
    <source>
        <dbReference type="Proteomes" id="UP000772434"/>
    </source>
</evidence>
<name>A0A9P5PTU4_9AGAR</name>
<keyword evidence="4" id="KW-1185">Reference proteome</keyword>
<feature type="compositionally biased region" description="Low complexity" evidence="1">
    <location>
        <begin position="134"/>
        <end position="160"/>
    </location>
</feature>
<keyword evidence="2" id="KW-0472">Membrane</keyword>
<accession>A0A9P5PTU4</accession>
<feature type="region of interest" description="Disordered" evidence="1">
    <location>
        <begin position="175"/>
        <end position="213"/>
    </location>
</feature>
<feature type="transmembrane region" description="Helical" evidence="2">
    <location>
        <begin position="34"/>
        <end position="59"/>
    </location>
</feature>
<feature type="compositionally biased region" description="Low complexity" evidence="1">
    <location>
        <begin position="177"/>
        <end position="196"/>
    </location>
</feature>